<dbReference type="Pfam" id="PF00721">
    <property type="entry name" value="TMV_coat"/>
    <property type="match status" value="1"/>
</dbReference>
<evidence type="ECO:0000256" key="2">
    <source>
        <dbReference type="ARBA" id="ARBA00022561"/>
    </source>
</evidence>
<organism evidence="4">
    <name type="scientific">Atrato Virga-like virus 2</name>
    <dbReference type="NCBI Taxonomy" id="2689341"/>
    <lineage>
        <taxon>Viruses</taxon>
        <taxon>Riboviria</taxon>
        <taxon>Orthornavirae</taxon>
        <taxon>Kitrinoviricota</taxon>
        <taxon>Alsuviricetes</taxon>
        <taxon>Martellivirales</taxon>
        <taxon>Virgaviridae</taxon>
    </lineage>
</organism>
<keyword evidence="3" id="KW-0946">Virion</keyword>
<proteinExistence type="predicted"/>
<dbReference type="InterPro" id="IPR001337">
    <property type="entry name" value="TMV-like_coat"/>
</dbReference>
<dbReference type="SUPFAM" id="SSF47195">
    <property type="entry name" value="TMV-like viral coat proteins"/>
    <property type="match status" value="1"/>
</dbReference>
<sequence length="180" mass="20078">MFSWLQALDPISPSLSDESDSESMARYQTFAGEVALISRRHKFATMDAFVSFVETAQISGFYVHAARANIVASFTALRGVAPFSAVVRFPETEYIDLDHPGVRNYLDQLINACELPDRAQNVGGNNNGHSSNADAKRAFDTALQHLRNIAKCVREEELVKYGVFTQATFEAAYNLLWQHN</sequence>
<protein>
    <submittedName>
        <fullName evidence="4">Putative coat protein</fullName>
    </submittedName>
</protein>
<dbReference type="GO" id="GO:0005198">
    <property type="term" value="F:structural molecule activity"/>
    <property type="evidence" value="ECO:0007669"/>
    <property type="project" value="InterPro"/>
</dbReference>
<dbReference type="EMBL" id="MN661105">
    <property type="protein sequence ID" value="QHA33739.1"/>
    <property type="molecule type" value="Genomic_RNA"/>
</dbReference>
<dbReference type="InterPro" id="IPR036417">
    <property type="entry name" value="TMV-like_coat_sf"/>
</dbReference>
<comment type="subcellular location">
    <subcellularLocation>
        <location evidence="1">Virion</location>
    </subcellularLocation>
</comment>
<keyword evidence="2 4" id="KW-0167">Capsid protein</keyword>
<evidence type="ECO:0000313" key="4">
    <source>
        <dbReference type="EMBL" id="QHA33739.1"/>
    </source>
</evidence>
<evidence type="ECO:0000256" key="3">
    <source>
        <dbReference type="ARBA" id="ARBA00022844"/>
    </source>
</evidence>
<accession>A0A6B9KP24</accession>
<name>A0A6B9KP24_9VIRU</name>
<evidence type="ECO:0000256" key="1">
    <source>
        <dbReference type="ARBA" id="ARBA00004328"/>
    </source>
</evidence>
<dbReference type="Gene3D" id="1.20.120.70">
    <property type="entry name" value="Tobacco mosaic virus-like, coat protein"/>
    <property type="match status" value="1"/>
</dbReference>
<dbReference type="GO" id="GO:0019028">
    <property type="term" value="C:viral capsid"/>
    <property type="evidence" value="ECO:0007669"/>
    <property type="project" value="UniProtKB-KW"/>
</dbReference>
<reference evidence="4" key="1">
    <citation type="submission" date="2019-10" db="EMBL/GenBank/DDBJ databases">
        <authorList>
            <person name="Nitsche A."/>
            <person name="Hankeln T."/>
            <person name="Acosta O."/>
            <person name="Velez I.D."/>
            <person name="Schiemann D.J."/>
        </authorList>
    </citation>
    <scope>NUCLEOTIDE SEQUENCE</scope>
    <source>
        <strain evidence="4">Cqvz 1759-3</strain>
    </source>
</reference>